<dbReference type="PANTHER" id="PTHR43056:SF10">
    <property type="entry name" value="COCE_NOND FAMILY, PUTATIVE (AFU_ORTHOLOGUE AFUA_7G00600)-RELATED"/>
    <property type="match status" value="1"/>
</dbReference>
<dbReference type="InterPro" id="IPR000383">
    <property type="entry name" value="Xaa-Pro-like_dom"/>
</dbReference>
<dbReference type="NCBIfam" id="TIGR00976">
    <property type="entry name" value="CocE_NonD"/>
    <property type="match status" value="2"/>
</dbReference>
<accession>I0HCY9</accession>
<dbReference type="Gene3D" id="3.40.50.1820">
    <property type="entry name" value="alpha/beta hydrolase"/>
    <property type="match status" value="1"/>
</dbReference>
<organism evidence="4 5">
    <name type="scientific">Actinoplanes missouriensis (strain ATCC 14538 / DSM 43046 / CBS 188.64 / JCM 3121 / NBRC 102363 / NCIMB 12654 / NRRL B-3342 / UNCC 431)</name>
    <dbReference type="NCBI Taxonomy" id="512565"/>
    <lineage>
        <taxon>Bacteria</taxon>
        <taxon>Bacillati</taxon>
        <taxon>Actinomycetota</taxon>
        <taxon>Actinomycetes</taxon>
        <taxon>Micromonosporales</taxon>
        <taxon>Micromonosporaceae</taxon>
        <taxon>Actinoplanes</taxon>
    </lineage>
</organism>
<keyword evidence="1" id="KW-0378">Hydrolase</keyword>
<evidence type="ECO:0000256" key="1">
    <source>
        <dbReference type="ARBA" id="ARBA00022801"/>
    </source>
</evidence>
<dbReference type="PATRIC" id="fig|512565.3.peg.5653"/>
<dbReference type="InterPro" id="IPR013736">
    <property type="entry name" value="Xaa-Pro_dipept_C"/>
</dbReference>
<dbReference type="SUPFAM" id="SSF49785">
    <property type="entry name" value="Galactose-binding domain-like"/>
    <property type="match status" value="1"/>
</dbReference>
<dbReference type="KEGG" id="ams:AMIS_56560"/>
<dbReference type="RefSeq" id="WP_014445764.1">
    <property type="nucleotide sequence ID" value="NC_017093.1"/>
</dbReference>
<dbReference type="GO" id="GO:0008239">
    <property type="term" value="F:dipeptidyl-peptidase activity"/>
    <property type="evidence" value="ECO:0007669"/>
    <property type="project" value="InterPro"/>
</dbReference>
<dbReference type="HOGENOM" id="CLU_015590_5_1_11"/>
<evidence type="ECO:0000256" key="2">
    <source>
        <dbReference type="SAM" id="MobiDB-lite"/>
    </source>
</evidence>
<dbReference type="InterPro" id="IPR008979">
    <property type="entry name" value="Galactose-bd-like_sf"/>
</dbReference>
<protein>
    <submittedName>
        <fullName evidence="4">Putative X-Pro dipeptidyl-peptidase</fullName>
    </submittedName>
</protein>
<dbReference type="STRING" id="512565.AMIS_56560"/>
<dbReference type="EMBL" id="AP012319">
    <property type="protein sequence ID" value="BAL90876.1"/>
    <property type="molecule type" value="Genomic_DNA"/>
</dbReference>
<feature type="domain" description="Xaa-Pro dipeptidyl-peptidase C-terminal" evidence="3">
    <location>
        <begin position="307"/>
        <end position="562"/>
    </location>
</feature>
<evidence type="ECO:0000313" key="5">
    <source>
        <dbReference type="Proteomes" id="UP000007882"/>
    </source>
</evidence>
<sequence length="565" mass="62033">MSVSFTRTGPGPISPDATQHMVRMRDGVRLATDVYQPSSARPGPAILTRLPYDKSGEYTFMPRIAAYFTARGYRFVVQDVRGKFRSEGETLLFVNEAYDGYDTLDWVAAQDWSDGKVGMWGDSYYGFTQWAAASTGHPALRAMVPRVTGTRLGELPVLEPGRRAHDVEMSVHRFYPLSMFHDRDILDWEIDWSRRPLAAQVEEFFTAVGSRSASYDLWFPYPVSLRRFPAGSPFDAPAVPVLMTIGWWDNCAPWQWSDHREIAARPAWARTAYLLLEAIDHENNSHFAPGVPNTDPSFLPRYLDPAVEFFDVFLRGEDRELPRVRWQLAGSGDASFRTGSQWPPARAYPRKWRLAGGEAAVGDAPGGTLGPSPSPSGSPSGPPSGRPSGSPEPEPDVVAWTHDAADPVPSPVRDAFAYLAERPDERDLAARPDVLVFSSEAVTAPLDLVGPVRLDAVARSDGPEMDLFARLLDVAPDGSARLIARGQQTIIDPGTAFAVTIDMGHLGYRLAAGHALRLTVASSDAPEFVPAPGTGEHRWLAGKTVPNRQWLHLGSTSLTVSVLED</sequence>
<dbReference type="Gene3D" id="1.10.3020.10">
    <property type="entry name" value="alpha-amino acid ester hydrolase ( Helical cap domain)"/>
    <property type="match status" value="1"/>
</dbReference>
<dbReference type="InterPro" id="IPR005674">
    <property type="entry name" value="CocE/Ser_esterase"/>
</dbReference>
<dbReference type="InterPro" id="IPR050585">
    <property type="entry name" value="Xaa-Pro_dipeptidyl-ppase/CocE"/>
</dbReference>
<name>I0HCY9_ACTM4</name>
<evidence type="ECO:0000313" key="4">
    <source>
        <dbReference type="EMBL" id="BAL90876.1"/>
    </source>
</evidence>
<keyword evidence="5" id="KW-1185">Reference proteome</keyword>
<feature type="compositionally biased region" description="Pro residues" evidence="2">
    <location>
        <begin position="372"/>
        <end position="385"/>
    </location>
</feature>
<dbReference type="SUPFAM" id="SSF53474">
    <property type="entry name" value="alpha/beta-Hydrolases"/>
    <property type="match status" value="1"/>
</dbReference>
<dbReference type="Pfam" id="PF08530">
    <property type="entry name" value="PepX_C"/>
    <property type="match status" value="1"/>
</dbReference>
<dbReference type="OrthoDB" id="5240615at2"/>
<dbReference type="SMART" id="SM00939">
    <property type="entry name" value="PepX_C"/>
    <property type="match status" value="1"/>
</dbReference>
<dbReference type="Proteomes" id="UP000007882">
    <property type="component" value="Chromosome"/>
</dbReference>
<proteinExistence type="predicted"/>
<dbReference type="Gene3D" id="2.60.120.260">
    <property type="entry name" value="Galactose-binding domain-like"/>
    <property type="match status" value="1"/>
</dbReference>
<evidence type="ECO:0000259" key="3">
    <source>
        <dbReference type="SMART" id="SM00939"/>
    </source>
</evidence>
<dbReference type="AlphaFoldDB" id="I0HCY9"/>
<dbReference type="PANTHER" id="PTHR43056">
    <property type="entry name" value="PEPTIDASE S9 PROLYL OLIGOPEPTIDASE"/>
    <property type="match status" value="1"/>
</dbReference>
<reference evidence="4 5" key="1">
    <citation type="submission" date="2012-02" db="EMBL/GenBank/DDBJ databases">
        <title>Complete genome sequence of Actinoplanes missouriensis 431 (= NBRC 102363).</title>
        <authorList>
            <person name="Ohnishi Y."/>
            <person name="Ishikawa J."/>
            <person name="Sekine M."/>
            <person name="Hosoyama A."/>
            <person name="Harada T."/>
            <person name="Narita H."/>
            <person name="Hata T."/>
            <person name="Konno Y."/>
            <person name="Tutikane K."/>
            <person name="Fujita N."/>
            <person name="Horinouchi S."/>
            <person name="Hayakawa M."/>
        </authorList>
    </citation>
    <scope>NUCLEOTIDE SEQUENCE [LARGE SCALE GENOMIC DNA]</scope>
    <source>
        <strain evidence="5">ATCC 14538 / DSM 43046 / CBS 188.64 / JCM 3121 / NBRC 102363 / NCIMB 12654 / NRRL B-3342 / UNCC 431</strain>
    </source>
</reference>
<dbReference type="Pfam" id="PF02129">
    <property type="entry name" value="Peptidase_S15"/>
    <property type="match status" value="1"/>
</dbReference>
<feature type="region of interest" description="Disordered" evidence="2">
    <location>
        <begin position="359"/>
        <end position="408"/>
    </location>
</feature>
<dbReference type="eggNOG" id="COG2936">
    <property type="taxonomic scope" value="Bacteria"/>
</dbReference>
<dbReference type="InterPro" id="IPR029058">
    <property type="entry name" value="AB_hydrolase_fold"/>
</dbReference>
<gene>
    <name evidence="4" type="ordered locus">AMIS_56560</name>
</gene>